<name>A0A4Z1NTD0_9PEZI</name>
<feature type="transmembrane region" description="Helical" evidence="1">
    <location>
        <begin position="25"/>
        <end position="48"/>
    </location>
</feature>
<proteinExistence type="predicted"/>
<comment type="caution">
    <text evidence="2">The sequence shown here is derived from an EMBL/GenBank/DDBJ whole genome shotgun (WGS) entry which is preliminary data.</text>
</comment>
<protein>
    <submittedName>
        <fullName evidence="2">Uncharacterized protein</fullName>
    </submittedName>
</protein>
<dbReference type="Proteomes" id="UP000298493">
    <property type="component" value="Unassembled WGS sequence"/>
</dbReference>
<dbReference type="EMBL" id="SNSC02000015">
    <property type="protein sequence ID" value="TID17791.1"/>
    <property type="molecule type" value="Genomic_DNA"/>
</dbReference>
<keyword evidence="1" id="KW-1133">Transmembrane helix</keyword>
<evidence type="ECO:0000313" key="3">
    <source>
        <dbReference type="Proteomes" id="UP000298493"/>
    </source>
</evidence>
<keyword evidence="3" id="KW-1185">Reference proteome</keyword>
<sequence>MNSPATTRTWRWAAQMLAKPEAKRIVLKIVAPIWKACAIFLAVIANVFRTRLTRRAPASVGKKSLSGEDAMGECELIIAWIWT</sequence>
<organism evidence="2 3">
    <name type="scientific">Venturia nashicola</name>
    <dbReference type="NCBI Taxonomy" id="86259"/>
    <lineage>
        <taxon>Eukaryota</taxon>
        <taxon>Fungi</taxon>
        <taxon>Dikarya</taxon>
        <taxon>Ascomycota</taxon>
        <taxon>Pezizomycotina</taxon>
        <taxon>Dothideomycetes</taxon>
        <taxon>Pleosporomycetidae</taxon>
        <taxon>Venturiales</taxon>
        <taxon>Venturiaceae</taxon>
        <taxon>Venturia</taxon>
    </lineage>
</organism>
<reference evidence="2 3" key="1">
    <citation type="submission" date="2019-04" db="EMBL/GenBank/DDBJ databases">
        <title>High contiguity whole genome sequence and gene annotation resource for two Venturia nashicola isolates.</title>
        <authorList>
            <person name="Prokchorchik M."/>
            <person name="Won K."/>
            <person name="Lee Y."/>
            <person name="Choi E.D."/>
            <person name="Segonzac C."/>
            <person name="Sohn K.H."/>
        </authorList>
    </citation>
    <scope>NUCLEOTIDE SEQUENCE [LARGE SCALE GENOMIC DNA]</scope>
    <source>
        <strain evidence="2 3">PRI2</strain>
    </source>
</reference>
<gene>
    <name evidence="2" type="ORF">E6O75_ATG10436</name>
</gene>
<accession>A0A4Z1NTD0</accession>
<keyword evidence="1" id="KW-0812">Transmembrane</keyword>
<evidence type="ECO:0000313" key="2">
    <source>
        <dbReference type="EMBL" id="TID17791.1"/>
    </source>
</evidence>
<evidence type="ECO:0000256" key="1">
    <source>
        <dbReference type="SAM" id="Phobius"/>
    </source>
</evidence>
<dbReference type="AlphaFoldDB" id="A0A4Z1NTD0"/>
<keyword evidence="1" id="KW-0472">Membrane</keyword>